<protein>
    <recommendedName>
        <fullName evidence="4">DUF2157 domain-containing protein</fullName>
    </recommendedName>
</protein>
<keyword evidence="1" id="KW-0472">Membrane</keyword>
<dbReference type="OrthoDB" id="9770600at2"/>
<evidence type="ECO:0000313" key="2">
    <source>
        <dbReference type="EMBL" id="TPG12202.1"/>
    </source>
</evidence>
<feature type="transmembrane region" description="Helical" evidence="1">
    <location>
        <begin position="294"/>
        <end position="316"/>
    </location>
</feature>
<feature type="transmembrane region" description="Helical" evidence="1">
    <location>
        <begin position="271"/>
        <end position="288"/>
    </location>
</feature>
<evidence type="ECO:0000313" key="3">
    <source>
        <dbReference type="Proteomes" id="UP000318413"/>
    </source>
</evidence>
<dbReference type="Proteomes" id="UP000318413">
    <property type="component" value="Unassembled WGS sequence"/>
</dbReference>
<keyword evidence="3" id="KW-1185">Reference proteome</keyword>
<organism evidence="2 3">
    <name type="scientific">Sphingomonas oligophenolica</name>
    <dbReference type="NCBI Taxonomy" id="301154"/>
    <lineage>
        <taxon>Bacteria</taxon>
        <taxon>Pseudomonadati</taxon>
        <taxon>Pseudomonadota</taxon>
        <taxon>Alphaproteobacteria</taxon>
        <taxon>Sphingomonadales</taxon>
        <taxon>Sphingomonadaceae</taxon>
        <taxon>Sphingomonas</taxon>
    </lineage>
</organism>
<dbReference type="EMBL" id="RCZK01000007">
    <property type="protein sequence ID" value="TPG12202.1"/>
    <property type="molecule type" value="Genomic_DNA"/>
</dbReference>
<feature type="transmembrane region" description="Helical" evidence="1">
    <location>
        <begin position="74"/>
        <end position="91"/>
    </location>
</feature>
<sequence length="351" mass="36152">MYSESDIDGAITAGALSVEAAAALRAHVAAGHGEPAVDEEHFRLLTGFNDIFVSIAVVLLLVAVAQIGMRITPALGGVLVAGAAWALAEFFTARRRMALPSILLLLAFVGGVAGACAGLIETVAPHVSDRLGALAGAGVALAAALAALLHWRRFMVPITVAAGAAAVVATVIALALAAIPAMRDAIYPLLLIGGLAVFAVAMRWDLSDRARVTRRADVAFWLHLVAAPMIAHALFNLIGVFGAEIGVGVAIVVLALYVAFGFVALAIDRRALLVSSLAYVLYAMYALFRSAGAIELSAAFTAFVIGSALLCLSAFWHPIRRLVVGTLGGLGARLPPISAADAHPWTEAPSA</sequence>
<feature type="transmembrane region" description="Helical" evidence="1">
    <location>
        <begin position="185"/>
        <end position="206"/>
    </location>
</feature>
<dbReference type="AlphaFoldDB" id="A0A502CHK8"/>
<keyword evidence="1" id="KW-0812">Transmembrane</keyword>
<keyword evidence="1" id="KW-1133">Transmembrane helix</keyword>
<feature type="transmembrane region" description="Helical" evidence="1">
    <location>
        <begin position="132"/>
        <end position="151"/>
    </location>
</feature>
<feature type="transmembrane region" description="Helical" evidence="1">
    <location>
        <begin position="98"/>
        <end position="120"/>
    </location>
</feature>
<gene>
    <name evidence="2" type="ORF">EAH84_10105</name>
</gene>
<proteinExistence type="predicted"/>
<reference evidence="2 3" key="1">
    <citation type="journal article" date="2019" name="Environ. Microbiol.">
        <title>Species interactions and distinct microbial communities in high Arctic permafrost affected cryosols are associated with the CH4 and CO2 gas fluxes.</title>
        <authorList>
            <person name="Altshuler I."/>
            <person name="Hamel J."/>
            <person name="Turney S."/>
            <person name="Magnuson E."/>
            <person name="Levesque R."/>
            <person name="Greer C."/>
            <person name="Whyte L.G."/>
        </authorList>
    </citation>
    <scope>NUCLEOTIDE SEQUENCE [LARGE SCALE GENOMIC DNA]</scope>
    <source>
        <strain evidence="2 3">S5.1</strain>
    </source>
</reference>
<accession>A0A502CHK8</accession>
<feature type="transmembrane region" description="Helical" evidence="1">
    <location>
        <begin position="51"/>
        <end position="68"/>
    </location>
</feature>
<evidence type="ECO:0008006" key="4">
    <source>
        <dbReference type="Google" id="ProtNLM"/>
    </source>
</evidence>
<feature type="transmembrane region" description="Helical" evidence="1">
    <location>
        <begin position="218"/>
        <end position="239"/>
    </location>
</feature>
<comment type="caution">
    <text evidence="2">The sequence shown here is derived from an EMBL/GenBank/DDBJ whole genome shotgun (WGS) entry which is preliminary data.</text>
</comment>
<feature type="transmembrane region" description="Helical" evidence="1">
    <location>
        <begin position="158"/>
        <end position="179"/>
    </location>
</feature>
<dbReference type="RefSeq" id="WP_140871557.1">
    <property type="nucleotide sequence ID" value="NZ_RCZK01000007.1"/>
</dbReference>
<evidence type="ECO:0000256" key="1">
    <source>
        <dbReference type="SAM" id="Phobius"/>
    </source>
</evidence>
<feature type="transmembrane region" description="Helical" evidence="1">
    <location>
        <begin position="245"/>
        <end position="264"/>
    </location>
</feature>
<name>A0A502CHK8_9SPHN</name>